<sequence length="392" mass="44482">MQSNGEWPGVELETFESPQISSSAQWQDNNYYFCSLTEQQSPVSNNNGWNVTNAQKVREEVLPDGSVKREFLLELAVDELSYSLILDDLEGTGYTGTLTIRYWDDKSSGRPYRFLYSNGVEVIVTKYVAQPVDLTKWTVPTCSDQRNVSRMSMAPYVPNYEKRISEIQCESPDNCHAWQVNPQVLYNATVEYDSYGMANSTRHLLYNSNQCSPRGSCYGNTRTTRRRFDLKAVSVTVEWWDGGCGLKELSFGTSCYYGVTCYGECEGELPWLCSSRNDFECNLGVRATFQDFIPWGWLRRAINSVGDLDAGARLEIGYSSYYDVAYADAIGYISLLHRGWFGSYGARVSLAGGVYWFLSYEYYEADVVAEGRACFGVCVSGQWTILNNGWYY</sequence>
<organism evidence="1">
    <name type="scientific">Tetraselmis sp. GSL018</name>
    <dbReference type="NCBI Taxonomy" id="582737"/>
    <lineage>
        <taxon>Eukaryota</taxon>
        <taxon>Viridiplantae</taxon>
        <taxon>Chlorophyta</taxon>
        <taxon>core chlorophytes</taxon>
        <taxon>Chlorodendrophyceae</taxon>
        <taxon>Chlorodendrales</taxon>
        <taxon>Chlorodendraceae</taxon>
        <taxon>Tetraselmis</taxon>
    </lineage>
</organism>
<accession>A0A061QSG5</accession>
<dbReference type="EMBL" id="GBEZ01024386">
    <property type="protein sequence ID" value="JAC62603.1"/>
    <property type="molecule type" value="Transcribed_RNA"/>
</dbReference>
<protein>
    <submittedName>
        <fullName evidence="1">Uncharacterized protein</fullName>
    </submittedName>
</protein>
<dbReference type="AlphaFoldDB" id="A0A061QSG5"/>
<evidence type="ECO:0000313" key="1">
    <source>
        <dbReference type="EMBL" id="JAC62603.1"/>
    </source>
</evidence>
<name>A0A061QSG5_9CHLO</name>
<reference evidence="1" key="1">
    <citation type="submission" date="2014-05" db="EMBL/GenBank/DDBJ databases">
        <title>The transcriptome of the halophilic microalga Tetraselmis sp. GSL018 isolated from the Great Salt Lake, Utah.</title>
        <authorList>
            <person name="Jinkerson R.E."/>
            <person name="D'Adamo S."/>
            <person name="Posewitz M.C."/>
        </authorList>
    </citation>
    <scope>NUCLEOTIDE SEQUENCE</scope>
    <source>
        <strain evidence="1">GSL018</strain>
    </source>
</reference>
<gene>
    <name evidence="1" type="ORF">TSPGSL018_22906</name>
</gene>
<proteinExistence type="predicted"/>